<organism evidence="2 3">
    <name type="scientific">Exocentrus adspersus</name>
    <dbReference type="NCBI Taxonomy" id="1586481"/>
    <lineage>
        <taxon>Eukaryota</taxon>
        <taxon>Metazoa</taxon>
        <taxon>Ecdysozoa</taxon>
        <taxon>Arthropoda</taxon>
        <taxon>Hexapoda</taxon>
        <taxon>Insecta</taxon>
        <taxon>Pterygota</taxon>
        <taxon>Neoptera</taxon>
        <taxon>Endopterygota</taxon>
        <taxon>Coleoptera</taxon>
        <taxon>Polyphaga</taxon>
        <taxon>Cucujiformia</taxon>
        <taxon>Chrysomeloidea</taxon>
        <taxon>Cerambycidae</taxon>
        <taxon>Lamiinae</taxon>
        <taxon>Acanthocinini</taxon>
        <taxon>Exocentrus</taxon>
    </lineage>
</organism>
<protein>
    <submittedName>
        <fullName evidence="2">Uncharacterized protein</fullName>
    </submittedName>
</protein>
<accession>A0AAV8VXA8</accession>
<name>A0AAV8VXA8_9CUCU</name>
<keyword evidence="3" id="KW-1185">Reference proteome</keyword>
<dbReference type="PANTHER" id="PTHR31649:SF10">
    <property type="entry name" value="IP19903P-RELATED"/>
    <property type="match status" value="1"/>
</dbReference>
<dbReference type="Proteomes" id="UP001159042">
    <property type="component" value="Unassembled WGS sequence"/>
</dbReference>
<dbReference type="AlphaFoldDB" id="A0AAV8VXA8"/>
<dbReference type="PANTHER" id="PTHR31649">
    <property type="entry name" value="AGAP009604-PA"/>
    <property type="match status" value="1"/>
</dbReference>
<dbReference type="SMART" id="SM00696">
    <property type="entry name" value="DM9"/>
    <property type="match status" value="2"/>
</dbReference>
<proteinExistence type="predicted"/>
<reference evidence="2 3" key="1">
    <citation type="journal article" date="2023" name="Insect Mol. Biol.">
        <title>Genome sequencing provides insights into the evolution of gene families encoding plant cell wall-degrading enzymes in longhorned beetles.</title>
        <authorList>
            <person name="Shin N.R."/>
            <person name="Okamura Y."/>
            <person name="Kirsch R."/>
            <person name="Pauchet Y."/>
        </authorList>
    </citation>
    <scope>NUCLEOTIDE SEQUENCE [LARGE SCALE GENOMIC DNA]</scope>
    <source>
        <tissue evidence="2">Midgut</tissue>
    </source>
</reference>
<gene>
    <name evidence="2" type="ORF">NQ315_016896</name>
</gene>
<comment type="caution">
    <text evidence="2">The sequence shown here is derived from an EMBL/GenBank/DDBJ whole genome shotgun (WGS) entry which is preliminary data.</text>
</comment>
<feature type="compositionally biased region" description="Low complexity" evidence="1">
    <location>
        <begin position="16"/>
        <end position="25"/>
    </location>
</feature>
<evidence type="ECO:0000313" key="3">
    <source>
        <dbReference type="Proteomes" id="UP001159042"/>
    </source>
</evidence>
<dbReference type="InterPro" id="IPR006616">
    <property type="entry name" value="DM9_repeat"/>
</dbReference>
<evidence type="ECO:0000256" key="1">
    <source>
        <dbReference type="SAM" id="MobiDB-lite"/>
    </source>
</evidence>
<dbReference type="Pfam" id="PF11901">
    <property type="entry name" value="DM9"/>
    <property type="match status" value="1"/>
</dbReference>
<feature type="region of interest" description="Disordered" evidence="1">
    <location>
        <begin position="1"/>
        <end position="25"/>
    </location>
</feature>
<evidence type="ECO:0000313" key="2">
    <source>
        <dbReference type="EMBL" id="KAJ8918992.1"/>
    </source>
</evidence>
<sequence length="226" mass="25148">MAEYGFKPELLPSAPPDSSESCSCPQPQPTYPRGRPCSLKCCNPTNDDFQPPHYHVLPPGYHPPTYCTSFRPIHPVDDSNVIAYYWVDTHAWGGVPSTALTGGVDIGGEQIYVGRAYHNGDWLPAKVIPERNIAYVCYGGEEHHKDTFQVLCEQRFDWIPNHGGYIPPGAIEGGKTSDGEILYIGRVEHEGTQTVGKVQPSHGVCYIPFDGQELSFEDYEILVLRR</sequence>
<dbReference type="EMBL" id="JANEYG010000021">
    <property type="protein sequence ID" value="KAJ8918992.1"/>
    <property type="molecule type" value="Genomic_DNA"/>
</dbReference>